<dbReference type="STRING" id="1183438.GKIL_3655"/>
<dbReference type="RefSeq" id="WP_023175215.1">
    <property type="nucleotide sequence ID" value="NC_022600.1"/>
</dbReference>
<dbReference type="eggNOG" id="COG3655">
    <property type="taxonomic scope" value="Bacteria"/>
</dbReference>
<dbReference type="EMBL" id="CP003587">
    <property type="protein sequence ID" value="AGY59901.1"/>
    <property type="molecule type" value="Genomic_DNA"/>
</dbReference>
<evidence type="ECO:0000313" key="2">
    <source>
        <dbReference type="Proteomes" id="UP000017396"/>
    </source>
</evidence>
<proteinExistence type="predicted"/>
<dbReference type="OrthoDB" id="582213at2"/>
<name>U5QLW7_GLOK1</name>
<evidence type="ECO:0000313" key="1">
    <source>
        <dbReference type="EMBL" id="AGY59901.1"/>
    </source>
</evidence>
<gene>
    <name evidence="1" type="ORF">GKIL_3655</name>
</gene>
<sequence>MNTQPPHKSQAILAELVSKAGYRSVTGFCRAAGIGRSTARRLQQGQITAIRLESLQRIAGVLALDLPALIEQFLPTGRGAATDWRFEYERLREQTKSREAQWREAWDLNFYRSVELLLLQLPTIRRAADERSDLTARSVLDLLLPFDEFVAEAGFEPVGAPGEVIRFDPQQHQGAGLAPGTAARIKTVGYRYRGQLLTRARVVAL</sequence>
<accession>U5QLW7</accession>
<organism evidence="1 2">
    <name type="scientific">Gloeobacter kilaueensis (strain ATCC BAA-2537 / CCAP 1431/1 / ULC 316 / JS1)</name>
    <dbReference type="NCBI Taxonomy" id="1183438"/>
    <lineage>
        <taxon>Bacteria</taxon>
        <taxon>Bacillati</taxon>
        <taxon>Cyanobacteriota</taxon>
        <taxon>Cyanophyceae</taxon>
        <taxon>Gloeobacterales</taxon>
        <taxon>Gloeobacteraceae</taxon>
        <taxon>Gloeobacter</taxon>
    </lineage>
</organism>
<keyword evidence="2" id="KW-1185">Reference proteome</keyword>
<reference evidence="1 2" key="1">
    <citation type="journal article" date="2013" name="PLoS ONE">
        <title>Cultivation and Complete Genome Sequencing of Gloeobacter kilaueensis sp. nov., from a Lava Cave in Kilauea Caldera, Hawai'i.</title>
        <authorList>
            <person name="Saw J.H."/>
            <person name="Schatz M."/>
            <person name="Brown M.V."/>
            <person name="Kunkel D.D."/>
            <person name="Foster J.S."/>
            <person name="Shick H."/>
            <person name="Christensen S."/>
            <person name="Hou S."/>
            <person name="Wan X."/>
            <person name="Donachie S.P."/>
        </authorList>
    </citation>
    <scope>NUCLEOTIDE SEQUENCE [LARGE SCALE GENOMIC DNA]</scope>
    <source>
        <strain evidence="2">JS</strain>
    </source>
</reference>
<dbReference type="AlphaFoldDB" id="U5QLW7"/>
<dbReference type="KEGG" id="glj:GKIL_3655"/>
<dbReference type="Proteomes" id="UP000017396">
    <property type="component" value="Chromosome"/>
</dbReference>
<protein>
    <submittedName>
        <fullName evidence="1">Uncharacterized protein</fullName>
    </submittedName>
</protein>
<dbReference type="HOGENOM" id="CLU_078800_0_0_3"/>